<evidence type="ECO:0000313" key="2">
    <source>
        <dbReference type="EMBL" id="SJM96591.1"/>
    </source>
</evidence>
<evidence type="ECO:0000313" key="3">
    <source>
        <dbReference type="Proteomes" id="UP000195667"/>
    </source>
</evidence>
<dbReference type="OrthoDB" id="7066998at2"/>
<dbReference type="AlphaFoldDB" id="A0A1R4HKM6"/>
<organism evidence="2 3">
    <name type="scientific">Crenothrix polyspora</name>
    <dbReference type="NCBI Taxonomy" id="360316"/>
    <lineage>
        <taxon>Bacteria</taxon>
        <taxon>Pseudomonadati</taxon>
        <taxon>Pseudomonadota</taxon>
        <taxon>Gammaproteobacteria</taxon>
        <taxon>Methylococcales</taxon>
        <taxon>Crenotrichaceae</taxon>
        <taxon>Crenothrix</taxon>
    </lineage>
</organism>
<name>A0A1R4HKM6_9GAMM</name>
<gene>
    <name evidence="2" type="ORF">CRENPOLYSF1_960001</name>
</gene>
<protein>
    <submittedName>
        <fullName evidence="2">Uncharacterized protein</fullName>
    </submittedName>
</protein>
<sequence length="96" mass="10936">MNTNEDQIFIQRLNQHPKLRERTEALLNVIENVAGDSTKADDAERFVIEELRKMGNDALHCWADKAALKSTEELRKQHPELHGNGKKKSSGTRPSE</sequence>
<keyword evidence="3" id="KW-1185">Reference proteome</keyword>
<feature type="compositionally biased region" description="Basic and acidic residues" evidence="1">
    <location>
        <begin position="72"/>
        <end position="83"/>
    </location>
</feature>
<evidence type="ECO:0000256" key="1">
    <source>
        <dbReference type="SAM" id="MobiDB-lite"/>
    </source>
</evidence>
<dbReference type="Proteomes" id="UP000195667">
    <property type="component" value="Unassembled WGS sequence"/>
</dbReference>
<proteinExistence type="predicted"/>
<feature type="region of interest" description="Disordered" evidence="1">
    <location>
        <begin position="72"/>
        <end position="96"/>
    </location>
</feature>
<dbReference type="RefSeq" id="WP_087145400.1">
    <property type="nucleotide sequence ID" value="NZ_FUKI01000177.1"/>
</dbReference>
<accession>A0A1R4HKM6</accession>
<dbReference type="EMBL" id="FUKI01000177">
    <property type="protein sequence ID" value="SJM96591.1"/>
    <property type="molecule type" value="Genomic_DNA"/>
</dbReference>
<reference evidence="3" key="1">
    <citation type="submission" date="2017-02" db="EMBL/GenBank/DDBJ databases">
        <authorList>
            <person name="Daims H."/>
        </authorList>
    </citation>
    <scope>NUCLEOTIDE SEQUENCE [LARGE SCALE GENOMIC DNA]</scope>
</reference>